<keyword evidence="2" id="KW-1185">Reference proteome</keyword>
<proteinExistence type="predicted"/>
<dbReference type="PANTHER" id="PTHR32305:SF15">
    <property type="entry name" value="PROTEIN RHSA-RELATED"/>
    <property type="match status" value="1"/>
</dbReference>
<sequence>MVEEHLNSYNSPYKFNGKELDDETGNYYYGARYYNPKWSIWLSVDPMAEKYPGWSPYNYTLNNPVNFTDPTGMSVEENPVYDSQGNYRGDTEEGFTGEPIIYDGKKDFTSMSKDELVNNNGGTYLSNEGFNSLHPDSRDKIESHITNYNLDDGLNIDGEIKIKHHIVNTDGGLYNANEGTPNNLLIKRGVHKDGSSVSDEYFKPTVENIRNLINIHEVRGHVLNNLTGDPKDHFRIFEMQINHLQFNTTTKSFKGFHLNHLYNYGENTGNNILSNSKYKSLYYKFGYPFYKSLNKN</sequence>
<dbReference type="InterPro" id="IPR022385">
    <property type="entry name" value="Rhs_assc_core"/>
</dbReference>
<dbReference type="PANTHER" id="PTHR32305">
    <property type="match status" value="1"/>
</dbReference>
<dbReference type="EMBL" id="JAHWDF010000009">
    <property type="protein sequence ID" value="MBW2962108.1"/>
    <property type="molecule type" value="Genomic_DNA"/>
</dbReference>
<comment type="caution">
    <text evidence="1">The sequence shown here is derived from an EMBL/GenBank/DDBJ whole genome shotgun (WGS) entry which is preliminary data.</text>
</comment>
<evidence type="ECO:0000313" key="1">
    <source>
        <dbReference type="EMBL" id="MBW2962108.1"/>
    </source>
</evidence>
<protein>
    <submittedName>
        <fullName evidence="1">RHS repeat-associated core domain-containing protein</fullName>
    </submittedName>
</protein>
<name>A0ABS6W2M4_9FLAO</name>
<dbReference type="Proteomes" id="UP000719267">
    <property type="component" value="Unassembled WGS sequence"/>
</dbReference>
<organism evidence="1 2">
    <name type="scientific">Mesonia aestuariivivens</name>
    <dbReference type="NCBI Taxonomy" id="2796128"/>
    <lineage>
        <taxon>Bacteria</taxon>
        <taxon>Pseudomonadati</taxon>
        <taxon>Bacteroidota</taxon>
        <taxon>Flavobacteriia</taxon>
        <taxon>Flavobacteriales</taxon>
        <taxon>Flavobacteriaceae</taxon>
        <taxon>Mesonia</taxon>
    </lineage>
</organism>
<reference evidence="1 2" key="1">
    <citation type="submission" date="2021-07" db="EMBL/GenBank/DDBJ databases">
        <title>Mesonia aestuariivivens sp. nov., isolated from a tidal flat.</title>
        <authorList>
            <person name="Kim Y.-O."/>
            <person name="Yoon J.-H."/>
        </authorList>
    </citation>
    <scope>NUCLEOTIDE SEQUENCE [LARGE SCALE GENOMIC DNA]</scope>
    <source>
        <strain evidence="1 2">JHPTF-M18</strain>
    </source>
</reference>
<evidence type="ECO:0000313" key="2">
    <source>
        <dbReference type="Proteomes" id="UP000719267"/>
    </source>
</evidence>
<dbReference type="NCBIfam" id="TIGR03696">
    <property type="entry name" value="Rhs_assc_core"/>
    <property type="match status" value="1"/>
</dbReference>
<accession>A0ABS6W2M4</accession>
<dbReference type="InterPro" id="IPR050708">
    <property type="entry name" value="T6SS_VgrG/RHS"/>
</dbReference>
<gene>
    <name evidence="1" type="ORF">KW502_09885</name>
</gene>